<evidence type="ECO:0000313" key="2">
    <source>
        <dbReference type="EMBL" id="SMF37096.1"/>
    </source>
</evidence>
<protein>
    <submittedName>
        <fullName evidence="2">Polar amino acid transport system substrate-binding protein</fullName>
    </submittedName>
</protein>
<dbReference type="AlphaFoldDB" id="A0A1X7EPA8"/>
<feature type="chain" id="PRO_5012372053" evidence="1">
    <location>
        <begin position="22"/>
        <end position="257"/>
    </location>
</feature>
<organism evidence="2 3">
    <name type="scientific">Desulfovibrio gilichinskyi</name>
    <dbReference type="NCBI Taxonomy" id="1519643"/>
    <lineage>
        <taxon>Bacteria</taxon>
        <taxon>Pseudomonadati</taxon>
        <taxon>Thermodesulfobacteriota</taxon>
        <taxon>Desulfovibrionia</taxon>
        <taxon>Desulfovibrionales</taxon>
        <taxon>Desulfovibrionaceae</taxon>
        <taxon>Desulfovibrio</taxon>
    </lineage>
</organism>
<keyword evidence="1" id="KW-0732">Signal</keyword>
<name>A0A1X7EPA8_9BACT</name>
<evidence type="ECO:0000313" key="3">
    <source>
        <dbReference type="Proteomes" id="UP000192906"/>
    </source>
</evidence>
<feature type="signal peptide" evidence="1">
    <location>
        <begin position="1"/>
        <end position="21"/>
    </location>
</feature>
<dbReference type="EMBL" id="FWZU01000005">
    <property type="protein sequence ID" value="SMF37096.1"/>
    <property type="molecule type" value="Genomic_DNA"/>
</dbReference>
<dbReference type="RefSeq" id="WP_085104035.1">
    <property type="nucleotide sequence ID" value="NZ_FWZU01000005.1"/>
</dbReference>
<sequence length="257" mass="29179">MRYIAIMIILNCLLAVPVANAEHRSMTFTTGDDKNFNRYKSMNEIVKTCFARMGIEINIIAMPSERSLYNANAGIQDGNFMRIEGISKDYPNLIMVPEPLSALIFVAFSRSKKIKIDGWESLLPYRVAWIKGWKICDQKLSNAKSATRLKSEENLFLFLERGRADIGVFGRAPGEACLKKLGITDVYPLSPPIAVNNSYIYVHKKHARLIPQIVKTLQEMKHDGTFQKISDKYDFINPLNTEIKTGLYSLHLQISSK</sequence>
<evidence type="ECO:0000256" key="1">
    <source>
        <dbReference type="SAM" id="SignalP"/>
    </source>
</evidence>
<gene>
    <name evidence="2" type="ORF">SAMN06295933_3219</name>
</gene>
<dbReference type="STRING" id="1519643.SAMN06295933_3219"/>
<dbReference type="Proteomes" id="UP000192906">
    <property type="component" value="Unassembled WGS sequence"/>
</dbReference>
<reference evidence="3" key="1">
    <citation type="submission" date="2017-04" db="EMBL/GenBank/DDBJ databases">
        <authorList>
            <person name="Varghese N."/>
            <person name="Submissions S."/>
        </authorList>
    </citation>
    <scope>NUCLEOTIDE SEQUENCE [LARGE SCALE GENOMIC DNA]</scope>
    <source>
        <strain evidence="3">K3S</strain>
    </source>
</reference>
<dbReference type="SUPFAM" id="SSF53850">
    <property type="entry name" value="Periplasmic binding protein-like II"/>
    <property type="match status" value="1"/>
</dbReference>
<proteinExistence type="predicted"/>
<keyword evidence="3" id="KW-1185">Reference proteome</keyword>
<accession>A0A1X7EPA8</accession>
<dbReference type="OrthoDB" id="368476at2"/>
<dbReference type="Gene3D" id="3.40.190.10">
    <property type="entry name" value="Periplasmic binding protein-like II"/>
    <property type="match status" value="2"/>
</dbReference>